<evidence type="ECO:0000313" key="4">
    <source>
        <dbReference type="EMBL" id="PGH09848.1"/>
    </source>
</evidence>
<name>A0A2B7XMM5_9EURO</name>
<dbReference type="STRING" id="1447875.A0A2B7XMM5"/>
<organism evidence="4 5">
    <name type="scientific">Helicocarpus griseus UAMH5409</name>
    <dbReference type="NCBI Taxonomy" id="1447875"/>
    <lineage>
        <taxon>Eukaryota</taxon>
        <taxon>Fungi</taxon>
        <taxon>Dikarya</taxon>
        <taxon>Ascomycota</taxon>
        <taxon>Pezizomycotina</taxon>
        <taxon>Eurotiomycetes</taxon>
        <taxon>Eurotiomycetidae</taxon>
        <taxon>Onygenales</taxon>
        <taxon>Ajellomycetaceae</taxon>
        <taxon>Helicocarpus</taxon>
    </lineage>
</organism>
<dbReference type="OrthoDB" id="47007at2759"/>
<dbReference type="EMBL" id="PDNB01000090">
    <property type="protein sequence ID" value="PGH09848.1"/>
    <property type="molecule type" value="Genomic_DNA"/>
</dbReference>
<dbReference type="Gene3D" id="3.40.50.720">
    <property type="entry name" value="NAD(P)-binding Rossmann-like Domain"/>
    <property type="match status" value="1"/>
</dbReference>
<comment type="caution">
    <text evidence="4">The sequence shown here is derived from an EMBL/GenBank/DDBJ whole genome shotgun (WGS) entry which is preliminary data.</text>
</comment>
<evidence type="ECO:0000256" key="1">
    <source>
        <dbReference type="ARBA" id="ARBA00006484"/>
    </source>
</evidence>
<dbReference type="InterPro" id="IPR036291">
    <property type="entry name" value="NAD(P)-bd_dom_sf"/>
</dbReference>
<dbReference type="GO" id="GO:0016491">
    <property type="term" value="F:oxidoreductase activity"/>
    <property type="evidence" value="ECO:0007669"/>
    <property type="project" value="UniProtKB-KW"/>
</dbReference>
<dbReference type="InterPro" id="IPR002347">
    <property type="entry name" value="SDR_fam"/>
</dbReference>
<sequence length="277" mass="29135">MTSIKGLSGYAFVTGTASGIGQESAWQLAEAGAAGIVFADLNKAGAKEAAEKSKSLATNPSYKAIALKIDITKKASVQEAVAFTLKEFGRIDYGVHCAGIGTVSNNPISDPVENEYTNIWEVNTKGTVFVTGALVAAMEKNEIATVTGRNGVREIGRGSIVNLASADSHIAEPFKGPYIASKHAALGITKVAAVENAKKQIRVNALCPTWVDTPMMEGYFTVTQGLREIIKKKHPKGRMALPEEVASAVLYLLSPGASYITGTGLVIDHGILLSVNV</sequence>
<gene>
    <name evidence="4" type="ORF">AJ79_05574</name>
</gene>
<keyword evidence="3" id="KW-0560">Oxidoreductase</keyword>
<dbReference type="FunFam" id="3.40.50.720:FF:000084">
    <property type="entry name" value="Short-chain dehydrogenase reductase"/>
    <property type="match status" value="1"/>
</dbReference>
<evidence type="ECO:0000313" key="5">
    <source>
        <dbReference type="Proteomes" id="UP000223968"/>
    </source>
</evidence>
<dbReference type="AlphaFoldDB" id="A0A2B7XMM5"/>
<reference evidence="4 5" key="1">
    <citation type="submission" date="2017-10" db="EMBL/GenBank/DDBJ databases">
        <title>Comparative genomics in systemic dimorphic fungi from Ajellomycetaceae.</title>
        <authorList>
            <person name="Munoz J.F."/>
            <person name="Mcewen J.G."/>
            <person name="Clay O.K."/>
            <person name="Cuomo C.A."/>
        </authorList>
    </citation>
    <scope>NUCLEOTIDE SEQUENCE [LARGE SCALE GENOMIC DNA]</scope>
    <source>
        <strain evidence="4 5">UAMH5409</strain>
    </source>
</reference>
<keyword evidence="2" id="KW-0521">NADP</keyword>
<evidence type="ECO:0000256" key="3">
    <source>
        <dbReference type="ARBA" id="ARBA00023002"/>
    </source>
</evidence>
<proteinExistence type="inferred from homology"/>
<dbReference type="CDD" id="cd05233">
    <property type="entry name" value="SDR_c"/>
    <property type="match status" value="1"/>
</dbReference>
<dbReference type="PANTHER" id="PTHR24321">
    <property type="entry name" value="DEHYDROGENASES, SHORT CHAIN"/>
    <property type="match status" value="1"/>
</dbReference>
<dbReference type="PANTHER" id="PTHR24321:SF12">
    <property type="entry name" value="SHORT-CHAIN DEHYDROGENASE_REDUCTASE FAMILY, PUTATIVE (AFU_ORTHOLOGUE AFUA_5G14340)-RELATED"/>
    <property type="match status" value="1"/>
</dbReference>
<evidence type="ECO:0000256" key="2">
    <source>
        <dbReference type="ARBA" id="ARBA00022857"/>
    </source>
</evidence>
<dbReference type="SUPFAM" id="SSF51735">
    <property type="entry name" value="NAD(P)-binding Rossmann-fold domains"/>
    <property type="match status" value="1"/>
</dbReference>
<comment type="similarity">
    <text evidence="1">Belongs to the short-chain dehydrogenases/reductases (SDR) family.</text>
</comment>
<dbReference type="PRINTS" id="PR00081">
    <property type="entry name" value="GDHRDH"/>
</dbReference>
<dbReference type="Proteomes" id="UP000223968">
    <property type="component" value="Unassembled WGS sequence"/>
</dbReference>
<protein>
    <submittedName>
        <fullName evidence="4">Uncharacterized protein</fullName>
    </submittedName>
</protein>
<keyword evidence="5" id="KW-1185">Reference proteome</keyword>
<accession>A0A2B7XMM5</accession>
<dbReference type="Pfam" id="PF13561">
    <property type="entry name" value="adh_short_C2"/>
    <property type="match status" value="1"/>
</dbReference>
<dbReference type="PRINTS" id="PR00080">
    <property type="entry name" value="SDRFAMILY"/>
</dbReference>